<dbReference type="InterPro" id="IPR029045">
    <property type="entry name" value="ClpP/crotonase-like_dom_sf"/>
</dbReference>
<name>A0ABP8IFA2_9BACT</name>
<sequence>MVLIPEAEKEQLDRIKARYEEQLSPYYAAARLWGDAMINPLETRKVISEGIAANHAPIEKAYNVGVIQV</sequence>
<protein>
    <submittedName>
        <fullName evidence="1">Uncharacterized protein</fullName>
    </submittedName>
</protein>
<dbReference type="Proteomes" id="UP001501153">
    <property type="component" value="Unassembled WGS sequence"/>
</dbReference>
<dbReference type="SUPFAM" id="SSF52096">
    <property type="entry name" value="ClpP/crotonase"/>
    <property type="match status" value="1"/>
</dbReference>
<accession>A0ABP8IFA2</accession>
<organism evidence="1 2">
    <name type="scientific">Hymenobacter saemangeumensis</name>
    <dbReference type="NCBI Taxonomy" id="1084522"/>
    <lineage>
        <taxon>Bacteria</taxon>
        <taxon>Pseudomonadati</taxon>
        <taxon>Bacteroidota</taxon>
        <taxon>Cytophagia</taxon>
        <taxon>Cytophagales</taxon>
        <taxon>Hymenobacteraceae</taxon>
        <taxon>Hymenobacter</taxon>
    </lineage>
</organism>
<keyword evidence="2" id="KW-1185">Reference proteome</keyword>
<dbReference type="EMBL" id="BAABGZ010000023">
    <property type="protein sequence ID" value="GAA4357544.1"/>
    <property type="molecule type" value="Genomic_DNA"/>
</dbReference>
<dbReference type="Gene3D" id="3.90.226.10">
    <property type="entry name" value="2-enoyl-CoA Hydratase, Chain A, domain 1"/>
    <property type="match status" value="1"/>
</dbReference>
<comment type="caution">
    <text evidence="1">The sequence shown here is derived from an EMBL/GenBank/DDBJ whole genome shotgun (WGS) entry which is preliminary data.</text>
</comment>
<evidence type="ECO:0000313" key="1">
    <source>
        <dbReference type="EMBL" id="GAA4357544.1"/>
    </source>
</evidence>
<evidence type="ECO:0000313" key="2">
    <source>
        <dbReference type="Proteomes" id="UP001501153"/>
    </source>
</evidence>
<gene>
    <name evidence="1" type="ORF">GCM10023185_22350</name>
</gene>
<reference evidence="2" key="1">
    <citation type="journal article" date="2019" name="Int. J. Syst. Evol. Microbiol.">
        <title>The Global Catalogue of Microorganisms (GCM) 10K type strain sequencing project: providing services to taxonomists for standard genome sequencing and annotation.</title>
        <authorList>
            <consortium name="The Broad Institute Genomics Platform"/>
            <consortium name="The Broad Institute Genome Sequencing Center for Infectious Disease"/>
            <person name="Wu L."/>
            <person name="Ma J."/>
        </authorList>
    </citation>
    <scope>NUCLEOTIDE SEQUENCE [LARGE SCALE GENOMIC DNA]</scope>
    <source>
        <strain evidence="2">JCM 17923</strain>
    </source>
</reference>
<proteinExistence type="predicted"/>